<dbReference type="Proteomes" id="UP000258707">
    <property type="component" value="Chromosome"/>
</dbReference>
<dbReference type="KEGG" id="nan:AArc1_3361"/>
<dbReference type="EMBL" id="CP024047">
    <property type="protein sequence ID" value="AXR79659.1"/>
    <property type="molecule type" value="Genomic_DNA"/>
</dbReference>
<dbReference type="OrthoDB" id="342209at2157"/>
<dbReference type="AlphaFoldDB" id="A0A346PJG4"/>
<dbReference type="KEGG" id="nag:AArcMg_3423"/>
<evidence type="ECO:0000313" key="4">
    <source>
        <dbReference type="Proteomes" id="UP000258707"/>
    </source>
</evidence>
<reference evidence="3" key="2">
    <citation type="submission" date="2018-02" db="EMBL/GenBank/DDBJ databases">
        <title>Phenotypic and genomic properties of facultatively anaerobic sulfur-reducing natronoarchaea from hypersaline soda lakes.</title>
        <authorList>
            <person name="Sorokin D.Y."/>
            <person name="Kublanov I.V."/>
            <person name="Roman P."/>
            <person name="Sinninghe Damste J.S."/>
            <person name="Golyshin P.N."/>
            <person name="Rojo D."/>
            <person name="Ciordia S."/>
            <person name="Mena M.D.C."/>
            <person name="Ferrer M."/>
            <person name="Messina E."/>
            <person name="Smedile F."/>
            <person name="La Spada G."/>
            <person name="La Cono V."/>
            <person name="Yakimov M.M."/>
        </authorList>
    </citation>
    <scope>NUCLEOTIDE SEQUENCE [LARGE SCALE GENOMIC DNA]</scope>
    <source>
        <strain evidence="3">AArc-Mg</strain>
    </source>
</reference>
<evidence type="ECO:0000313" key="2">
    <source>
        <dbReference type="EMBL" id="AXR83402.1"/>
    </source>
</evidence>
<sequence length="174" mass="17859">MGITRRNTIIGLGVLAGSAGLIGGSGAFDSVEAQRSFDVSVSGDAGGQLGITVTNDAIARTEESGAGDNEVIVFSLEADDSLNEDAVTTFFEVFDLTNNGSQDVEARLDLEDVEGLTFTVADDGDNLTDGVGIDVGETISVGLEVNTREGGYTEPEGGEPHQITIIAESDAAAE</sequence>
<dbReference type="EMBL" id="CP027033">
    <property type="protein sequence ID" value="AXR83402.1"/>
    <property type="molecule type" value="Genomic_DNA"/>
</dbReference>
<dbReference type="RefSeq" id="WP_117369824.1">
    <property type="nucleotide sequence ID" value="NZ_CP024047.1"/>
</dbReference>
<accession>A0A346PJG4</accession>
<organism evidence="1 4">
    <name type="scientific">Natrarchaeobaculum sulfurireducens</name>
    <dbReference type="NCBI Taxonomy" id="2044521"/>
    <lineage>
        <taxon>Archaea</taxon>
        <taxon>Methanobacteriati</taxon>
        <taxon>Methanobacteriota</taxon>
        <taxon>Stenosarchaea group</taxon>
        <taxon>Halobacteria</taxon>
        <taxon>Halobacteriales</taxon>
        <taxon>Natrialbaceae</taxon>
        <taxon>Natrarchaeobaculum</taxon>
    </lineage>
</organism>
<protein>
    <recommendedName>
        <fullName evidence="5">DUF1102 domain-containing protein</fullName>
    </recommendedName>
</protein>
<evidence type="ECO:0000313" key="3">
    <source>
        <dbReference type="Proteomes" id="UP000258613"/>
    </source>
</evidence>
<dbReference type="GeneID" id="37643910"/>
<gene>
    <name evidence="1" type="ORF">AArc1_3361</name>
    <name evidence="2" type="ORF">AArcMg_3423</name>
</gene>
<evidence type="ECO:0008006" key="5">
    <source>
        <dbReference type="Google" id="ProtNLM"/>
    </source>
</evidence>
<accession>A0A346PV57</accession>
<reference evidence="4" key="1">
    <citation type="submission" date="2017-10" db="EMBL/GenBank/DDBJ databases">
        <title>Phenotypic and genomic properties of facultatively anaerobic sulfur-reducing natronoarchaea from hypersaline soda lakes.</title>
        <authorList>
            <person name="Sorokin D.Y."/>
            <person name="Kublanov I.V."/>
            <person name="Roman P."/>
            <person name="Sinninghe Damste J.S."/>
            <person name="Golyshin P.N."/>
            <person name="Rojo D."/>
            <person name="Ciordia S."/>
            <person name="Mena Md.C."/>
            <person name="Ferrer M."/>
            <person name="Messina E."/>
            <person name="Smedile F."/>
            <person name="La Spada G."/>
            <person name="La Cono V."/>
            <person name="Yakimov M.M."/>
        </authorList>
    </citation>
    <scope>NUCLEOTIDE SEQUENCE [LARGE SCALE GENOMIC DNA]</scope>
    <source>
        <strain evidence="4">AArc1</strain>
    </source>
</reference>
<name>A0A346PJG4_9EURY</name>
<keyword evidence="3" id="KW-1185">Reference proteome</keyword>
<evidence type="ECO:0000313" key="1">
    <source>
        <dbReference type="EMBL" id="AXR79659.1"/>
    </source>
</evidence>
<proteinExistence type="predicted"/>
<reference evidence="1" key="3">
    <citation type="journal article" date="2019" name="Int. J. Syst. Evol. Microbiol.">
        <title>Natronolimnobius sulfurireducens sp. nov. and Halalkaliarchaeum desulfuricum gen. nov., sp. nov., the first sulfur-respiring alkaliphilic haloarchaea from hypersaline alkaline lakes.</title>
        <authorList>
            <person name="Sorokin D.Y."/>
            <person name="Yakimov M."/>
            <person name="Messina E."/>
            <person name="Merkel A.Y."/>
            <person name="Bale N.J."/>
            <person name="Sinninghe Damste J.S."/>
        </authorList>
    </citation>
    <scope>NUCLEOTIDE SEQUENCE</scope>
    <source>
        <strain evidence="2">AArc-Mg</strain>
        <strain evidence="1">AArc1</strain>
    </source>
</reference>
<dbReference type="Proteomes" id="UP000258613">
    <property type="component" value="Chromosome"/>
</dbReference>